<dbReference type="InterPro" id="IPR022183">
    <property type="entry name" value="DUF3710"/>
</dbReference>
<gene>
    <name evidence="2" type="ORF">EAE32_08185</name>
</gene>
<protein>
    <submittedName>
        <fullName evidence="2">DUF3710 domain-containing protein</fullName>
    </submittedName>
</protein>
<name>A0A3L9LUY8_9MICC</name>
<organism evidence="2 3">
    <name type="scientific">Kocuria tytonicola</name>
    <dbReference type="NCBI Taxonomy" id="2055946"/>
    <lineage>
        <taxon>Bacteria</taxon>
        <taxon>Bacillati</taxon>
        <taxon>Actinomycetota</taxon>
        <taxon>Actinomycetes</taxon>
        <taxon>Micrococcales</taxon>
        <taxon>Micrococcaceae</taxon>
        <taxon>Kocuria</taxon>
    </lineage>
</organism>
<dbReference type="EMBL" id="RDEX01000001">
    <property type="protein sequence ID" value="RLY95262.1"/>
    <property type="molecule type" value="Genomic_DNA"/>
</dbReference>
<sequence>MFGRKKRSSTDTADAAQQTHETTGATSPDAAQSTDPRANGPWDESEFTGERGDYLNMGALLVRPRSAVDVRMEVDQQTQVPRAVHLDFRDGSVQLQVFTAPKSSGLWDEVRAELVAALRRDGGDPTVSEGPLGLQVDARFPGTTSDGRQGYRLARFVGIDGPRWFLRAVFTGGAAMPGTTAEVLDDAVRDLVVVRGQDPHPPRDLLAFTMPDDATLRRTDAPHAEPAPAEGERSTGGDAAASGPKVQAPRRGPEITEIG</sequence>
<proteinExistence type="predicted"/>
<evidence type="ECO:0000313" key="2">
    <source>
        <dbReference type="EMBL" id="RLY95262.1"/>
    </source>
</evidence>
<reference evidence="2 3" key="1">
    <citation type="submission" date="2018-10" db="EMBL/GenBank/DDBJ databases">
        <title>Kocuria tytonicola, new bacteria from the preen glands of American barn owls (Tyto furcata).</title>
        <authorList>
            <person name="Braun M.S."/>
            <person name="Wang E."/>
            <person name="Zimmermann S."/>
            <person name="Boutin S."/>
            <person name="Wagner H."/>
            <person name="Wink M."/>
        </authorList>
    </citation>
    <scope>NUCLEOTIDE SEQUENCE [LARGE SCALE GENOMIC DNA]</scope>
    <source>
        <strain evidence="2 3">473</strain>
    </source>
</reference>
<evidence type="ECO:0000256" key="1">
    <source>
        <dbReference type="SAM" id="MobiDB-lite"/>
    </source>
</evidence>
<comment type="caution">
    <text evidence="2">The sequence shown here is derived from an EMBL/GenBank/DDBJ whole genome shotgun (WGS) entry which is preliminary data.</text>
</comment>
<evidence type="ECO:0000313" key="3">
    <source>
        <dbReference type="Proteomes" id="UP000277871"/>
    </source>
</evidence>
<feature type="compositionally biased region" description="Polar residues" evidence="1">
    <location>
        <begin position="10"/>
        <end position="36"/>
    </location>
</feature>
<dbReference type="Proteomes" id="UP000277871">
    <property type="component" value="Unassembled WGS sequence"/>
</dbReference>
<feature type="region of interest" description="Disordered" evidence="1">
    <location>
        <begin position="218"/>
        <end position="259"/>
    </location>
</feature>
<dbReference type="AlphaFoldDB" id="A0A3L9LUY8"/>
<keyword evidence="3" id="KW-1185">Reference proteome</keyword>
<feature type="region of interest" description="Disordered" evidence="1">
    <location>
        <begin position="1"/>
        <end position="50"/>
    </location>
</feature>
<accession>A0A3L9LUY8</accession>
<dbReference type="Pfam" id="PF12502">
    <property type="entry name" value="DUF3710"/>
    <property type="match status" value="1"/>
</dbReference>
<dbReference type="OrthoDB" id="8480367at2"/>